<reference evidence="2" key="1">
    <citation type="journal article" date="2020" name="Nat. Commun.">
        <title>Large-scale genome sequencing of mycorrhizal fungi provides insights into the early evolution of symbiotic traits.</title>
        <authorList>
            <person name="Miyauchi S."/>
            <person name="Kiss E."/>
            <person name="Kuo A."/>
            <person name="Drula E."/>
            <person name="Kohler A."/>
            <person name="Sanchez-Garcia M."/>
            <person name="Morin E."/>
            <person name="Andreopoulos B."/>
            <person name="Barry K.W."/>
            <person name="Bonito G."/>
            <person name="Buee M."/>
            <person name="Carver A."/>
            <person name="Chen C."/>
            <person name="Cichocki N."/>
            <person name="Clum A."/>
            <person name="Culley D."/>
            <person name="Crous P.W."/>
            <person name="Fauchery L."/>
            <person name="Girlanda M."/>
            <person name="Hayes R.D."/>
            <person name="Keri Z."/>
            <person name="LaButti K."/>
            <person name="Lipzen A."/>
            <person name="Lombard V."/>
            <person name="Magnuson J."/>
            <person name="Maillard F."/>
            <person name="Murat C."/>
            <person name="Nolan M."/>
            <person name="Ohm R.A."/>
            <person name="Pangilinan J."/>
            <person name="Pereira M.F."/>
            <person name="Perotto S."/>
            <person name="Peter M."/>
            <person name="Pfister S."/>
            <person name="Riley R."/>
            <person name="Sitrit Y."/>
            <person name="Stielow J.B."/>
            <person name="Szollosi G."/>
            <person name="Zifcakova L."/>
            <person name="Stursova M."/>
            <person name="Spatafora J.W."/>
            <person name="Tedersoo L."/>
            <person name="Vaario L.M."/>
            <person name="Yamada A."/>
            <person name="Yan M."/>
            <person name="Wang P."/>
            <person name="Xu J."/>
            <person name="Bruns T."/>
            <person name="Baldrian P."/>
            <person name="Vilgalys R."/>
            <person name="Dunand C."/>
            <person name="Henrissat B."/>
            <person name="Grigoriev I.V."/>
            <person name="Hibbett D."/>
            <person name="Nagy L.G."/>
            <person name="Martin F.M."/>
        </authorList>
    </citation>
    <scope>NUCLEOTIDE SEQUENCE</scope>
    <source>
        <strain evidence="2">UP504</strain>
    </source>
</reference>
<evidence type="ECO:0000256" key="1">
    <source>
        <dbReference type="SAM" id="SignalP"/>
    </source>
</evidence>
<comment type="caution">
    <text evidence="2">The sequence shown here is derived from an EMBL/GenBank/DDBJ whole genome shotgun (WGS) entry which is preliminary data.</text>
</comment>
<dbReference type="Proteomes" id="UP000886523">
    <property type="component" value="Unassembled WGS sequence"/>
</dbReference>
<gene>
    <name evidence="2" type="ORF">BS47DRAFT_1345253</name>
</gene>
<feature type="signal peptide" evidence="1">
    <location>
        <begin position="1"/>
        <end position="22"/>
    </location>
</feature>
<protein>
    <submittedName>
        <fullName evidence="2">Uncharacterized protein</fullName>
    </submittedName>
</protein>
<keyword evidence="1" id="KW-0732">Signal</keyword>
<evidence type="ECO:0000313" key="2">
    <source>
        <dbReference type="EMBL" id="KAF9512504.1"/>
    </source>
</evidence>
<organism evidence="2 3">
    <name type="scientific">Hydnum rufescens UP504</name>
    <dbReference type="NCBI Taxonomy" id="1448309"/>
    <lineage>
        <taxon>Eukaryota</taxon>
        <taxon>Fungi</taxon>
        <taxon>Dikarya</taxon>
        <taxon>Basidiomycota</taxon>
        <taxon>Agaricomycotina</taxon>
        <taxon>Agaricomycetes</taxon>
        <taxon>Cantharellales</taxon>
        <taxon>Hydnaceae</taxon>
        <taxon>Hydnum</taxon>
    </lineage>
</organism>
<dbReference type="EMBL" id="MU128985">
    <property type="protein sequence ID" value="KAF9512504.1"/>
    <property type="molecule type" value="Genomic_DNA"/>
</dbReference>
<dbReference type="PROSITE" id="PS51257">
    <property type="entry name" value="PROKAR_LIPOPROTEIN"/>
    <property type="match status" value="1"/>
</dbReference>
<name>A0A9P6AVF3_9AGAM</name>
<feature type="chain" id="PRO_5040433999" evidence="1">
    <location>
        <begin position="23"/>
        <end position="96"/>
    </location>
</feature>
<sequence length="96" mass="11086">MAQPKFRFPTLLFLSALIACLALIIDRHGETTAMSRDLEPAIFKTATSTYRSELRAKQADLWRSQAKYLSEMHTSEFWMKQAEIWVHLAEAADREP</sequence>
<evidence type="ECO:0000313" key="3">
    <source>
        <dbReference type="Proteomes" id="UP000886523"/>
    </source>
</evidence>
<proteinExistence type="predicted"/>
<accession>A0A9P6AVF3</accession>
<dbReference type="AlphaFoldDB" id="A0A9P6AVF3"/>
<keyword evidence="3" id="KW-1185">Reference proteome</keyword>